<evidence type="ECO:0000256" key="1">
    <source>
        <dbReference type="ARBA" id="ARBA00004123"/>
    </source>
</evidence>
<dbReference type="GO" id="GO:0005634">
    <property type="term" value="C:nucleus"/>
    <property type="evidence" value="ECO:0007669"/>
    <property type="project" value="UniProtKB-SubCell"/>
</dbReference>
<evidence type="ECO:0000256" key="2">
    <source>
        <dbReference type="ARBA" id="ARBA00023242"/>
    </source>
</evidence>
<dbReference type="Gene3D" id="3.40.50.300">
    <property type="entry name" value="P-loop containing nucleotide triphosphate hydrolases"/>
    <property type="match status" value="1"/>
</dbReference>
<evidence type="ECO:0000313" key="5">
    <source>
        <dbReference type="EMBL" id="RVW46339.1"/>
    </source>
</evidence>
<feature type="region of interest" description="Disordered" evidence="3">
    <location>
        <begin position="646"/>
        <end position="667"/>
    </location>
</feature>
<dbReference type="CDD" id="cd12884">
    <property type="entry name" value="SPRY_hnRNP"/>
    <property type="match status" value="1"/>
</dbReference>
<dbReference type="InterPro" id="IPR013320">
    <property type="entry name" value="ConA-like_dom_sf"/>
</dbReference>
<feature type="domain" description="SPRY" evidence="4">
    <location>
        <begin position="78"/>
        <end position="225"/>
    </location>
</feature>
<accession>A0A438EF61</accession>
<feature type="compositionally biased region" description="Low complexity" evidence="3">
    <location>
        <begin position="463"/>
        <end position="472"/>
    </location>
</feature>
<gene>
    <name evidence="5" type="primary">Hnrnpul1_0</name>
    <name evidence="5" type="ORF">CK203_075912</name>
</gene>
<keyword evidence="5" id="KW-0687">Ribonucleoprotein</keyword>
<comment type="caution">
    <text evidence="5">The sequence shown here is derived from an EMBL/GenBank/DDBJ whole genome shotgun (WGS) entry which is preliminary data.</text>
</comment>
<dbReference type="Proteomes" id="UP000288805">
    <property type="component" value="Unassembled WGS sequence"/>
</dbReference>
<keyword evidence="2" id="KW-0539">Nucleus</keyword>
<proteinExistence type="predicted"/>
<dbReference type="AlphaFoldDB" id="A0A438EF61"/>
<organism evidence="5 6">
    <name type="scientific">Vitis vinifera</name>
    <name type="common">Grape</name>
    <dbReference type="NCBI Taxonomy" id="29760"/>
    <lineage>
        <taxon>Eukaryota</taxon>
        <taxon>Viridiplantae</taxon>
        <taxon>Streptophyta</taxon>
        <taxon>Embryophyta</taxon>
        <taxon>Tracheophyta</taxon>
        <taxon>Spermatophyta</taxon>
        <taxon>Magnoliopsida</taxon>
        <taxon>eudicotyledons</taxon>
        <taxon>Gunneridae</taxon>
        <taxon>Pentapetalae</taxon>
        <taxon>rosids</taxon>
        <taxon>Vitales</taxon>
        <taxon>Vitaceae</taxon>
        <taxon>Viteae</taxon>
        <taxon>Vitis</taxon>
    </lineage>
</organism>
<dbReference type="InterPro" id="IPR043136">
    <property type="entry name" value="B30.2/SPRY_sf"/>
</dbReference>
<dbReference type="GO" id="GO:1990904">
    <property type="term" value="C:ribonucleoprotein complex"/>
    <property type="evidence" value="ECO:0007669"/>
    <property type="project" value="UniProtKB-KW"/>
</dbReference>
<dbReference type="InterPro" id="IPR003877">
    <property type="entry name" value="SPRY_dom"/>
</dbReference>
<sequence>MASIKRQLSEPEEPESKKPKAALSDSPEHKTKQRVVLNPADCDLDFNIVGDGLQGSALHDHGFAYCWSGARGNVGITGGKYCFGCKIISTQPVDMEDTPPDQQHVCRLGISRGDDAVGNLGETEHSFGFGGTGKFSVAGKFSNYGEKFGVGDTIVCAVNLETKPLASISFSKNGKWLGVAKEFDAGVKGLGVVDSPMRQLHWESALFPHVLLKNVMVQVQFSTEEGLVPEEGYKPWASALYDGNAIMGPSFSSPRDCEVMMMVGLPASGKSTWAEKWVKEHAEKRYVLLGTNLALDQMKVPGLLRKQNYGERFERLMDRATGIFNTLLSRASKTPRNYIIDQTNVYKNARKRKLKPFANFQKIAVVLFPKPEELKFRAEKRFKEMGKEVPADAVNEMIANYVLPGSKDMPGSDEDFDQVLFPELNRGGAQKCLEEMKRALGTASHLNLKSNFSHYSQESSLQSYNSSSLQNQGAPSVPDERSLSYHPPLPQNYYYQRPAHMNSGHQGVALHGRVEPFPRAYQDNQNPFMPRDAPYETSLGYSRNFLSRNDSNSYGTYGYDNSRGSIPGVGMASYQSFGMVDPYRRTNLESRNPISMGATDPYVSGMVESHDKYNVEGVNHYETQAESMRTSLFSHNTLGGHGSVPGGFGANQLVPRDPRHLPTPSQMSYGSPHPFGLSLVTGRALHITDAVKLACSPYGAPLVRPSYGNFPTDMQHPGGYAPPRPRYY</sequence>
<feature type="region of interest" description="Disordered" evidence="3">
    <location>
        <begin position="1"/>
        <end position="34"/>
    </location>
</feature>
<evidence type="ECO:0000259" key="4">
    <source>
        <dbReference type="SMART" id="SM00449"/>
    </source>
</evidence>
<dbReference type="PANTHER" id="PTHR12381:SF56">
    <property type="entry name" value="B30.2_SPRY DOMAIN-CONTAINING PROTEIN-RELATED"/>
    <property type="match status" value="1"/>
</dbReference>
<evidence type="ECO:0000313" key="6">
    <source>
        <dbReference type="Proteomes" id="UP000288805"/>
    </source>
</evidence>
<reference evidence="5 6" key="1">
    <citation type="journal article" date="2018" name="PLoS Genet.">
        <title>Population sequencing reveals clonal diversity and ancestral inbreeding in the grapevine cultivar Chardonnay.</title>
        <authorList>
            <person name="Roach M.J."/>
            <person name="Johnson D.L."/>
            <person name="Bohlmann J."/>
            <person name="van Vuuren H.J."/>
            <person name="Jones S.J."/>
            <person name="Pretorius I.S."/>
            <person name="Schmidt S.A."/>
            <person name="Borneman A.R."/>
        </authorList>
    </citation>
    <scope>NUCLEOTIDE SEQUENCE [LARGE SCALE GENOMIC DNA]</scope>
    <source>
        <strain evidence="6">cv. Chardonnay</strain>
        <tissue evidence="5">Leaf</tissue>
    </source>
</reference>
<dbReference type="InterPro" id="IPR035778">
    <property type="entry name" value="SPRY_hnRNP_U"/>
</dbReference>
<dbReference type="Pfam" id="PF13671">
    <property type="entry name" value="AAA_33"/>
    <property type="match status" value="1"/>
</dbReference>
<dbReference type="Gene3D" id="2.60.120.920">
    <property type="match status" value="1"/>
</dbReference>
<dbReference type="Pfam" id="PF00622">
    <property type="entry name" value="SPRY"/>
    <property type="match status" value="1"/>
</dbReference>
<dbReference type="InterPro" id="IPR027417">
    <property type="entry name" value="P-loop_NTPase"/>
</dbReference>
<feature type="region of interest" description="Disordered" evidence="3">
    <location>
        <begin position="463"/>
        <end position="498"/>
    </location>
</feature>
<protein>
    <submittedName>
        <fullName evidence="5">Heterogeneous nuclear ribonucleoprotein U-like protein 1</fullName>
    </submittedName>
</protein>
<name>A0A438EF61_VITVI</name>
<dbReference type="EMBL" id="QGNW01001304">
    <property type="protein sequence ID" value="RVW46339.1"/>
    <property type="molecule type" value="Genomic_DNA"/>
</dbReference>
<dbReference type="SMART" id="SM00449">
    <property type="entry name" value="SPRY"/>
    <property type="match status" value="1"/>
</dbReference>
<dbReference type="SUPFAM" id="SSF52540">
    <property type="entry name" value="P-loop containing nucleoside triphosphate hydrolases"/>
    <property type="match status" value="1"/>
</dbReference>
<comment type="subcellular location">
    <subcellularLocation>
        <location evidence="1">Nucleus</location>
    </subcellularLocation>
</comment>
<evidence type="ECO:0000256" key="3">
    <source>
        <dbReference type="SAM" id="MobiDB-lite"/>
    </source>
</evidence>
<dbReference type="SUPFAM" id="SSF49899">
    <property type="entry name" value="Concanavalin A-like lectins/glucanases"/>
    <property type="match status" value="1"/>
</dbReference>
<dbReference type="PANTHER" id="PTHR12381">
    <property type="entry name" value="HETEROGENEOUS NUCLEAR RIBONUCLEOPROTEIN U FAMILY MEMBER"/>
    <property type="match status" value="1"/>
</dbReference>